<gene>
    <name evidence="1" type="ORF">MSG_01282</name>
</gene>
<organism evidence="1 2">
    <name type="scientific">Mycobacterium shigaense</name>
    <dbReference type="NCBI Taxonomy" id="722731"/>
    <lineage>
        <taxon>Bacteria</taxon>
        <taxon>Bacillati</taxon>
        <taxon>Actinomycetota</taxon>
        <taxon>Actinomycetes</taxon>
        <taxon>Mycobacteriales</taxon>
        <taxon>Mycobacteriaceae</taxon>
        <taxon>Mycobacterium</taxon>
        <taxon>Mycobacterium simiae complex</taxon>
    </lineage>
</organism>
<evidence type="ECO:0000313" key="2">
    <source>
        <dbReference type="Proteomes" id="UP000217736"/>
    </source>
</evidence>
<evidence type="ECO:0008006" key="3">
    <source>
        <dbReference type="Google" id="ProtNLM"/>
    </source>
</evidence>
<dbReference type="EMBL" id="AP018164">
    <property type="protein sequence ID" value="BAX91441.1"/>
    <property type="molecule type" value="Genomic_DNA"/>
</dbReference>
<dbReference type="KEGG" id="mshg:MSG_01282"/>
<dbReference type="Proteomes" id="UP000217736">
    <property type="component" value="Chromosome"/>
</dbReference>
<accession>A0A1Z4EEP0</accession>
<protein>
    <recommendedName>
        <fullName evidence="3">Cyclodehydratase</fullName>
    </recommendedName>
</protein>
<reference evidence="2" key="1">
    <citation type="submission" date="2017-06" db="EMBL/GenBank/DDBJ databases">
        <title>Complete Genome Sequence of Mycobacterium shigaense.</title>
        <authorList>
            <person name="Fukano H."/>
            <person name="Yoshida M."/>
            <person name="Kazumi Y."/>
            <person name="Ogura Y."/>
            <person name="Mitarai S."/>
            <person name="Hayashi T."/>
            <person name="Hoshino Y."/>
        </authorList>
    </citation>
    <scope>NUCLEOTIDE SEQUENCE [LARGE SCALE GENOMIC DNA]</scope>
    <source>
        <strain evidence="2">UN-152</strain>
    </source>
</reference>
<dbReference type="AlphaFoldDB" id="A0A1Z4EEP0"/>
<evidence type="ECO:0000313" key="1">
    <source>
        <dbReference type="EMBL" id="BAX91441.1"/>
    </source>
</evidence>
<sequence length="309" mass="33139">MRARRVLWITERAARQRLALSELMPQAATALYALDPSLPVLLRPDGAVQVGWDPRRAVLVRPPPGLTAPALAALLRSMRSPLPITELQRQAVERGWTDTDGLADFVAQLVSARVVTSCRRRPVGRTASIRIHGRGPLSDLLVESLRCSGARIAHSSQPHATVSPAAADLVVLTDYLVADPRLLRDLHSQGVAHLPVRVRDGTGLVGPLVIPGVTSCLTCADLHRLDRDAAWPAIAAQLRETVGVADRATLLATAALALSQVNRVIAAVRGQQQAPDPGPPQALNATLEFDLNAGAIRARHWTRHPLCGC</sequence>
<proteinExistence type="predicted"/>
<keyword evidence="2" id="KW-1185">Reference proteome</keyword>
<dbReference type="Gene3D" id="3.40.50.720">
    <property type="entry name" value="NAD(P)-binding Rossmann-like Domain"/>
    <property type="match status" value="1"/>
</dbReference>
<name>A0A1Z4EEP0_9MYCO</name>